<sequence>MANWQTEEGLSINKEGTIIVVADEDDSSSGSSGSSGSKRKHPPRRSARQPAKRRRWFDDLDDDDDEVGDAANQGSLLPSCEEQTQQSIRSVSQARKRSRTPWNSDLTHRFMEELVILYRDKKLNTTKAATRRPIFIELATQINDEAWFANSVTAIQLANKYDVERKRYDTWASVAYRSGNTYDEDDGRVFCSDEAKESFLSDHPRQEWVFEKGIGPPAPYQEIWSTAVGKGNNIQSIEEVSREVDSRGDGSDQEDVGDVEEDDLYPGTRDLQPSQSPFSSPQSLTSNLHSTPLPQRGQFIPIGNNPRRKKTLTAAEANAYVGQSIQDLGNKFSSSKGEVLAMKLKEKHRVREQPSREEVEVNKAMEDLARFQSDLNYDVYLVVSNRLITKEKKLVVSRARYWNLLPSDELKKAYCMEVYKQEKSR</sequence>
<evidence type="ECO:0000256" key="1">
    <source>
        <dbReference type="SAM" id="MobiDB-lite"/>
    </source>
</evidence>
<dbReference type="RefSeq" id="XP_060451912.1">
    <property type="nucleotide sequence ID" value="XM_060589302.1"/>
</dbReference>
<reference evidence="2" key="1">
    <citation type="submission" date="2021-06" db="EMBL/GenBank/DDBJ databases">
        <title>Comparative genomics, transcriptomics and evolutionary studies reveal genomic signatures of adaptation to plant cell wall in hemibiotrophic fungi.</title>
        <authorList>
            <consortium name="DOE Joint Genome Institute"/>
            <person name="Baroncelli R."/>
            <person name="Diaz J.F."/>
            <person name="Benocci T."/>
            <person name="Peng M."/>
            <person name="Battaglia E."/>
            <person name="Haridas S."/>
            <person name="Andreopoulos W."/>
            <person name="Labutti K."/>
            <person name="Pangilinan J."/>
            <person name="Floch G.L."/>
            <person name="Makela M.R."/>
            <person name="Henrissat B."/>
            <person name="Grigoriev I.V."/>
            <person name="Crouch J.A."/>
            <person name="De Vries R.P."/>
            <person name="Sukno S.A."/>
            <person name="Thon M.R."/>
        </authorList>
    </citation>
    <scope>NUCLEOTIDE SEQUENCE</scope>
    <source>
        <strain evidence="2">CBS 102054</strain>
    </source>
</reference>
<accession>A0AAJ0A4Q8</accession>
<proteinExistence type="predicted"/>
<dbReference type="EMBL" id="JAHMHQ010000001">
    <property type="protein sequence ID" value="KAK1655868.1"/>
    <property type="molecule type" value="Genomic_DNA"/>
</dbReference>
<evidence type="ECO:0000313" key="3">
    <source>
        <dbReference type="Proteomes" id="UP001243989"/>
    </source>
</evidence>
<dbReference type="GeneID" id="85474164"/>
<feature type="compositionally biased region" description="Polar residues" evidence="1">
    <location>
        <begin position="72"/>
        <end position="93"/>
    </location>
</feature>
<feature type="compositionally biased region" description="Low complexity" evidence="1">
    <location>
        <begin position="272"/>
        <end position="283"/>
    </location>
</feature>
<comment type="caution">
    <text evidence="2">The sequence shown here is derived from an EMBL/GenBank/DDBJ whole genome shotgun (WGS) entry which is preliminary data.</text>
</comment>
<evidence type="ECO:0000313" key="2">
    <source>
        <dbReference type="EMBL" id="KAK1655868.1"/>
    </source>
</evidence>
<evidence type="ECO:0008006" key="4">
    <source>
        <dbReference type="Google" id="ProtNLM"/>
    </source>
</evidence>
<gene>
    <name evidence="2" type="ORF">BDP81DRAFT_413657</name>
</gene>
<feature type="compositionally biased region" description="Basic residues" evidence="1">
    <location>
        <begin position="37"/>
        <end position="55"/>
    </location>
</feature>
<feature type="compositionally biased region" description="Acidic residues" evidence="1">
    <location>
        <begin position="251"/>
        <end position="264"/>
    </location>
</feature>
<feature type="compositionally biased region" description="Acidic residues" evidence="1">
    <location>
        <begin position="59"/>
        <end position="68"/>
    </location>
</feature>
<feature type="compositionally biased region" description="Basic and acidic residues" evidence="1">
    <location>
        <begin position="239"/>
        <end position="250"/>
    </location>
</feature>
<protein>
    <recommendedName>
        <fullName evidence="4">Myb/SANT-like domain-containing protein</fullName>
    </recommendedName>
</protein>
<keyword evidence="3" id="KW-1185">Reference proteome</keyword>
<organism evidence="2 3">
    <name type="scientific">Colletotrichum phormii</name>
    <dbReference type="NCBI Taxonomy" id="359342"/>
    <lineage>
        <taxon>Eukaryota</taxon>
        <taxon>Fungi</taxon>
        <taxon>Dikarya</taxon>
        <taxon>Ascomycota</taxon>
        <taxon>Pezizomycotina</taxon>
        <taxon>Sordariomycetes</taxon>
        <taxon>Hypocreomycetidae</taxon>
        <taxon>Glomerellales</taxon>
        <taxon>Glomerellaceae</taxon>
        <taxon>Colletotrichum</taxon>
        <taxon>Colletotrichum acutatum species complex</taxon>
    </lineage>
</organism>
<name>A0AAJ0A4Q8_9PEZI</name>
<dbReference type="Proteomes" id="UP001243989">
    <property type="component" value="Unassembled WGS sequence"/>
</dbReference>
<feature type="region of interest" description="Disordered" evidence="1">
    <location>
        <begin position="1"/>
        <end position="100"/>
    </location>
</feature>
<feature type="region of interest" description="Disordered" evidence="1">
    <location>
        <begin position="239"/>
        <end position="306"/>
    </location>
</feature>
<feature type="compositionally biased region" description="Polar residues" evidence="1">
    <location>
        <begin position="284"/>
        <end position="293"/>
    </location>
</feature>
<dbReference type="AlphaFoldDB" id="A0AAJ0A4Q8"/>